<feature type="region of interest" description="Disordered" evidence="1">
    <location>
        <begin position="389"/>
        <end position="409"/>
    </location>
</feature>
<sequence length="427" mass="47759">MNAGMIMASVSASASKNHTVSKKPDIEHSFGNVLGKVILSKEAEDAEPNDVGRLTKEQRSLLNELIKDLKALSNPDNLLGVEPPQLIDKSSTEEENLIVGELLNSVSLNERDVEKMLDMLNEKISENEEIDVTEILPFLTTLSTMSENQWSELDLNKVGNILKFTKLQEAMISLNQITDNEAAVSKTLKHLLETILPKLESMVESEQQKSSETSTFNKLLASGASDLIQNTYIKNFESVNRDNEKKLVHPSSIKGFETTQTGQSFIPQMSKLEQFVLTVEKSGQPVTQEQFVKAFETILNKSSFTNANGTQKLFIQLNPEHLGALRIELIQKNDVMIAKIMTTTAQAKEMLESQLSGLKHSFVGQGIQVEKIEISQQLSTFSQERFYQRDSDASEQQNQQQNQKAADDDVTTEFTNQFEEALLNVEV</sequence>
<keyword evidence="3" id="KW-0966">Cell projection</keyword>
<accession>A0ABR6CIW3</accession>
<dbReference type="InterPro" id="IPR038610">
    <property type="entry name" value="FliK-like_C_sf"/>
</dbReference>
<dbReference type="Gene3D" id="3.30.750.140">
    <property type="match status" value="1"/>
</dbReference>
<keyword evidence="3" id="KW-0969">Cilium</keyword>
<keyword evidence="4" id="KW-1185">Reference proteome</keyword>
<evidence type="ECO:0000313" key="3">
    <source>
        <dbReference type="EMBL" id="MBA9024866.1"/>
    </source>
</evidence>
<protein>
    <submittedName>
        <fullName evidence="3">Flagellar hook-length control protein FliK</fullName>
    </submittedName>
</protein>
<name>A0ABR6CIW3_9BACI</name>
<comment type="caution">
    <text evidence="3">The sequence shown here is derived from an EMBL/GenBank/DDBJ whole genome shotgun (WGS) entry which is preliminary data.</text>
</comment>
<evidence type="ECO:0000313" key="4">
    <source>
        <dbReference type="Proteomes" id="UP000626697"/>
    </source>
</evidence>
<dbReference type="CDD" id="cd17470">
    <property type="entry name" value="T3SS_Flik_C"/>
    <property type="match status" value="1"/>
</dbReference>
<feature type="domain" description="Flagellar hook-length control protein-like C-terminal" evidence="2">
    <location>
        <begin position="305"/>
        <end position="379"/>
    </location>
</feature>
<organism evidence="3 4">
    <name type="scientific">Peribacillus huizhouensis</name>
    <dbReference type="NCBI Taxonomy" id="1501239"/>
    <lineage>
        <taxon>Bacteria</taxon>
        <taxon>Bacillati</taxon>
        <taxon>Bacillota</taxon>
        <taxon>Bacilli</taxon>
        <taxon>Bacillales</taxon>
        <taxon>Bacillaceae</taxon>
        <taxon>Peribacillus</taxon>
    </lineage>
</organism>
<dbReference type="InterPro" id="IPR021136">
    <property type="entry name" value="Flagellar_hook_control-like_C"/>
</dbReference>
<gene>
    <name evidence="3" type="ORF">HNP81_000148</name>
</gene>
<dbReference type="Pfam" id="PF02120">
    <property type="entry name" value="Flg_hook"/>
    <property type="match status" value="1"/>
</dbReference>
<evidence type="ECO:0000259" key="2">
    <source>
        <dbReference type="Pfam" id="PF02120"/>
    </source>
</evidence>
<reference evidence="3 4" key="1">
    <citation type="submission" date="2020-08" db="EMBL/GenBank/DDBJ databases">
        <title>Genomic Encyclopedia of Type Strains, Phase IV (KMG-IV): sequencing the most valuable type-strain genomes for metagenomic binning, comparative biology and taxonomic classification.</title>
        <authorList>
            <person name="Goeker M."/>
        </authorList>
    </citation>
    <scope>NUCLEOTIDE SEQUENCE [LARGE SCALE GENOMIC DNA]</scope>
    <source>
        <strain evidence="3 4">DSM 105481</strain>
    </source>
</reference>
<evidence type="ECO:0000256" key="1">
    <source>
        <dbReference type="SAM" id="MobiDB-lite"/>
    </source>
</evidence>
<dbReference type="EMBL" id="JACJHX010000001">
    <property type="protein sequence ID" value="MBA9024866.1"/>
    <property type="molecule type" value="Genomic_DNA"/>
</dbReference>
<keyword evidence="3" id="KW-0282">Flagellum</keyword>
<dbReference type="Proteomes" id="UP000626697">
    <property type="component" value="Unassembled WGS sequence"/>
</dbReference>
<dbReference type="RefSeq" id="WP_182501264.1">
    <property type="nucleotide sequence ID" value="NZ_JACJHX010000001.1"/>
</dbReference>
<proteinExistence type="predicted"/>